<dbReference type="InterPro" id="IPR003399">
    <property type="entry name" value="Mce/MlaD"/>
</dbReference>
<dbReference type="RefSeq" id="WP_083149294.1">
    <property type="nucleotide sequence ID" value="NZ_AP022560.1"/>
</dbReference>
<accession>A0AAD1HEH5</accession>
<dbReference type="EMBL" id="AP022560">
    <property type="protein sequence ID" value="BBX03952.1"/>
    <property type="molecule type" value="Genomic_DNA"/>
</dbReference>
<dbReference type="PANTHER" id="PTHR33371:SF16">
    <property type="entry name" value="MCE-FAMILY PROTEIN MCE3F"/>
    <property type="match status" value="1"/>
</dbReference>
<dbReference type="KEGG" id="mmor:MMOR_48880"/>
<dbReference type="Pfam" id="PF02470">
    <property type="entry name" value="MlaD"/>
    <property type="match status" value="1"/>
</dbReference>
<name>A0AAD1HEH5_9MYCO</name>
<sequence>MRLVRVLLSFGVFAAIIVFGIAYVAALGIRISPPSDRIDLSMDVPDINGLVVDSRVLLRGVPVGKVTRIDANVDRATVDFYVEGDHRVPVDTFVRLENLSALGETYIALFPQNSAGPMLQSGQRIATEVIQQPPSISELATSVVRVLRQMDPGQLKQIVGEADAALPDPDVVLTNLRRTSVLLRNATSDMNGRGQLTLANMQTLLENADWLGPTLASLVPDLRLLGPRLHHMYDVAMDLVRDNNPHNLQLLQTFLGRIQTFLDDRAPDLKVITEALLPKMSGIAGSLMNFDSGRILSSMLAAVPEDGAITLHVTIPPP</sequence>
<evidence type="ECO:0000313" key="3">
    <source>
        <dbReference type="Proteomes" id="UP000466681"/>
    </source>
</evidence>
<reference evidence="2 3" key="1">
    <citation type="journal article" date="2019" name="Emerg. Microbes Infect.">
        <title>Comprehensive subspecies identification of 175 nontuberculous mycobacteria species based on 7547 genomic profiles.</title>
        <authorList>
            <person name="Matsumoto Y."/>
            <person name="Kinjo T."/>
            <person name="Motooka D."/>
            <person name="Nabeya D."/>
            <person name="Jung N."/>
            <person name="Uechi K."/>
            <person name="Horii T."/>
            <person name="Iida T."/>
            <person name="Fujita J."/>
            <person name="Nakamura S."/>
        </authorList>
    </citation>
    <scope>NUCLEOTIDE SEQUENCE [LARGE SCALE GENOMIC DNA]</scope>
    <source>
        <strain evidence="2 3">JCM 6375</strain>
    </source>
</reference>
<proteinExistence type="predicted"/>
<dbReference type="AlphaFoldDB" id="A0AAD1HEH5"/>
<feature type="domain" description="Mce/MlaD" evidence="1">
    <location>
        <begin position="40"/>
        <end position="111"/>
    </location>
</feature>
<dbReference type="InterPro" id="IPR052336">
    <property type="entry name" value="MlaD_Phospholipid_Transporter"/>
</dbReference>
<protein>
    <recommendedName>
        <fullName evidence="1">Mce/MlaD domain-containing protein</fullName>
    </recommendedName>
</protein>
<dbReference type="Proteomes" id="UP000466681">
    <property type="component" value="Chromosome"/>
</dbReference>
<evidence type="ECO:0000313" key="2">
    <source>
        <dbReference type="EMBL" id="BBX03952.1"/>
    </source>
</evidence>
<dbReference type="PANTHER" id="PTHR33371">
    <property type="entry name" value="INTERMEMBRANE PHOSPHOLIPID TRANSPORT SYSTEM BINDING PROTEIN MLAD-RELATED"/>
    <property type="match status" value="1"/>
</dbReference>
<keyword evidence="3" id="KW-1185">Reference proteome</keyword>
<dbReference type="GO" id="GO:0005576">
    <property type="term" value="C:extracellular region"/>
    <property type="evidence" value="ECO:0007669"/>
    <property type="project" value="TreeGrafter"/>
</dbReference>
<organism evidence="2 3">
    <name type="scientific">Mycolicibacterium moriokaense</name>
    <dbReference type="NCBI Taxonomy" id="39691"/>
    <lineage>
        <taxon>Bacteria</taxon>
        <taxon>Bacillati</taxon>
        <taxon>Actinomycetota</taxon>
        <taxon>Actinomycetes</taxon>
        <taxon>Mycobacteriales</taxon>
        <taxon>Mycobacteriaceae</taxon>
        <taxon>Mycolicibacterium</taxon>
    </lineage>
</organism>
<evidence type="ECO:0000259" key="1">
    <source>
        <dbReference type="Pfam" id="PF02470"/>
    </source>
</evidence>
<gene>
    <name evidence="2" type="ORF">MMOR_48880</name>
</gene>